<dbReference type="AlphaFoldDB" id="A0A4R6X566"/>
<feature type="domain" description="BD-FAE-like" evidence="2">
    <location>
        <begin position="150"/>
        <end position="250"/>
    </location>
</feature>
<evidence type="ECO:0000313" key="4">
    <source>
        <dbReference type="Proteomes" id="UP000295729"/>
    </source>
</evidence>
<dbReference type="Proteomes" id="UP000295729">
    <property type="component" value="Unassembled WGS sequence"/>
</dbReference>
<keyword evidence="1" id="KW-0732">Signal</keyword>
<protein>
    <recommendedName>
        <fullName evidence="2">BD-FAE-like domain-containing protein</fullName>
    </recommendedName>
</protein>
<proteinExistence type="predicted"/>
<name>A0A4R6X566_9GAMM</name>
<dbReference type="InterPro" id="IPR029058">
    <property type="entry name" value="AB_hydrolase_fold"/>
</dbReference>
<dbReference type="SUPFAM" id="SSF53474">
    <property type="entry name" value="alpha/beta-Hydrolases"/>
    <property type="match status" value="1"/>
</dbReference>
<organism evidence="3 4">
    <name type="scientific">Marinomonas communis</name>
    <dbReference type="NCBI Taxonomy" id="28254"/>
    <lineage>
        <taxon>Bacteria</taxon>
        <taxon>Pseudomonadati</taxon>
        <taxon>Pseudomonadota</taxon>
        <taxon>Gammaproteobacteria</taxon>
        <taxon>Oceanospirillales</taxon>
        <taxon>Oceanospirillaceae</taxon>
        <taxon>Marinomonas</taxon>
    </lineage>
</organism>
<evidence type="ECO:0000313" key="3">
    <source>
        <dbReference type="EMBL" id="TDR12979.1"/>
    </source>
</evidence>
<feature type="signal peptide" evidence="1">
    <location>
        <begin position="1"/>
        <end position="22"/>
    </location>
</feature>
<comment type="caution">
    <text evidence="3">The sequence shown here is derived from an EMBL/GenBank/DDBJ whole genome shotgun (WGS) entry which is preliminary data.</text>
</comment>
<sequence>MKALILTCCSSAALILSGGVQADVMGLEFNSDHYESKTIEYDGQSIQYRAYESIPYVTKPVVSDYQVMNIYIPEAYFQGGSIQGYQADTAPIFLPNQVGGYMPGKAMVVGTNDRTGQANSALVALSKGLVVAAPAARGRTNQTADGRWAGKAPAAIVDLKAAVRYLHFNDGVMPGDANKIVSNGTSAGGALSALLGASADSTDYDIYLTALGAAPGSDAIWAVSAYCPITNLEHADMAYEWQFNGYNDYQKMNISMLDYQVKRELVAGTLTEEEQQVSDQLKPLFPEYVNSLGLKDSSGHPLTLDQAGNGSFKDAVVTHIQVSAQSALEKGQDLSSFEFVTIDQGRVTAIDWDKYRSYAVRQKLPPAFDALDLSAGENNLFGNALTDNQHFTEFSTQHSTVAAKQVSEGTVKLMNPMNYIGTSDAQTASHWRIRVGTKDRDTSLAISAVLAAKLENTGHDVDYFMPWDVPHSGDYDLDELFAWIKSIQ</sequence>
<dbReference type="EMBL" id="SNZA01000003">
    <property type="protein sequence ID" value="TDR12979.1"/>
    <property type="molecule type" value="Genomic_DNA"/>
</dbReference>
<dbReference type="InterPro" id="IPR049492">
    <property type="entry name" value="BD-FAE-like_dom"/>
</dbReference>
<dbReference type="OrthoDB" id="923957at2"/>
<evidence type="ECO:0000256" key="1">
    <source>
        <dbReference type="SAM" id="SignalP"/>
    </source>
</evidence>
<dbReference type="Pfam" id="PF20434">
    <property type="entry name" value="BD-FAE"/>
    <property type="match status" value="1"/>
</dbReference>
<accession>A0A4R6X566</accession>
<dbReference type="Gene3D" id="3.40.50.1820">
    <property type="entry name" value="alpha/beta hydrolase"/>
    <property type="match status" value="1"/>
</dbReference>
<dbReference type="RefSeq" id="WP_133561936.1">
    <property type="nucleotide sequence ID" value="NZ_SNZA01000003.1"/>
</dbReference>
<evidence type="ECO:0000259" key="2">
    <source>
        <dbReference type="Pfam" id="PF20434"/>
    </source>
</evidence>
<gene>
    <name evidence="3" type="ORF">C8D85_1852</name>
</gene>
<dbReference type="InterPro" id="IPR048124">
    <property type="entry name" value="Tannase_B"/>
</dbReference>
<reference evidence="3 4" key="1">
    <citation type="submission" date="2019-03" db="EMBL/GenBank/DDBJ databases">
        <title>Genomic Encyclopedia of Type Strains, Phase IV (KMG-IV): sequencing the most valuable type-strain genomes for metagenomic binning, comparative biology and taxonomic classification.</title>
        <authorList>
            <person name="Goeker M."/>
        </authorList>
    </citation>
    <scope>NUCLEOTIDE SEQUENCE [LARGE SCALE GENOMIC DNA]</scope>
    <source>
        <strain evidence="3 4">DSM 5604</strain>
    </source>
</reference>
<keyword evidence="4" id="KW-1185">Reference proteome</keyword>
<feature type="chain" id="PRO_5020873958" description="BD-FAE-like domain-containing protein" evidence="1">
    <location>
        <begin position="23"/>
        <end position="488"/>
    </location>
</feature>
<dbReference type="NCBIfam" id="NF041556">
    <property type="entry name" value="tannase_B"/>
    <property type="match status" value="1"/>
</dbReference>